<evidence type="ECO:0000256" key="1">
    <source>
        <dbReference type="ARBA" id="ARBA00000847"/>
    </source>
</evidence>
<dbReference type="GO" id="GO:0016462">
    <property type="term" value="F:pyrophosphatase activity"/>
    <property type="evidence" value="ECO:0007669"/>
    <property type="project" value="UniProtKB-ARBA"/>
</dbReference>
<evidence type="ECO:0000256" key="2">
    <source>
        <dbReference type="ARBA" id="ARBA00001946"/>
    </source>
</evidence>
<feature type="domain" description="Nudix hydrolase" evidence="9">
    <location>
        <begin position="31"/>
        <end position="167"/>
    </location>
</feature>
<dbReference type="PANTHER" id="PTHR11839">
    <property type="entry name" value="UDP/ADP-SUGAR PYROPHOSPHATASE"/>
    <property type="match status" value="1"/>
</dbReference>
<dbReference type="GO" id="GO:0006753">
    <property type="term" value="P:nucleoside phosphate metabolic process"/>
    <property type="evidence" value="ECO:0007669"/>
    <property type="project" value="TreeGrafter"/>
</dbReference>
<gene>
    <name evidence="10" type="primary">nudF_1</name>
    <name evidence="10" type="ORF">VQ7734_01168</name>
</gene>
<dbReference type="STRING" id="1117707.VQ7734_01168"/>
<dbReference type="InterPro" id="IPR020084">
    <property type="entry name" value="NUDIX_hydrolase_CS"/>
</dbReference>
<dbReference type="CDD" id="cd03424">
    <property type="entry name" value="NUDIX_ADPRase_Nudt5_UGPPase_Nudt14"/>
    <property type="match status" value="1"/>
</dbReference>
<evidence type="ECO:0000256" key="6">
    <source>
        <dbReference type="ARBA" id="ARBA00032162"/>
    </source>
</evidence>
<evidence type="ECO:0000259" key="9">
    <source>
        <dbReference type="PROSITE" id="PS51462"/>
    </source>
</evidence>
<evidence type="ECO:0000313" key="10">
    <source>
        <dbReference type="EMBL" id="SHO55440.1"/>
    </source>
</evidence>
<dbReference type="PANTHER" id="PTHR11839:SF18">
    <property type="entry name" value="NUDIX HYDROLASE DOMAIN-CONTAINING PROTEIN"/>
    <property type="match status" value="1"/>
</dbReference>
<dbReference type="AlphaFoldDB" id="A0A1M7YS48"/>
<dbReference type="EMBL" id="FRFG01000014">
    <property type="protein sequence ID" value="SHO55440.1"/>
    <property type="molecule type" value="Genomic_DNA"/>
</dbReference>
<name>A0A1M7YS48_9VIBR</name>
<proteinExistence type="inferred from homology"/>
<dbReference type="InterPro" id="IPR015797">
    <property type="entry name" value="NUDIX_hydrolase-like_dom_sf"/>
</dbReference>
<dbReference type="PRINTS" id="PR00502">
    <property type="entry name" value="NUDIXFAMILY"/>
</dbReference>
<evidence type="ECO:0000313" key="11">
    <source>
        <dbReference type="Proteomes" id="UP000184600"/>
    </source>
</evidence>
<dbReference type="PROSITE" id="PS00893">
    <property type="entry name" value="NUDIX_BOX"/>
    <property type="match status" value="1"/>
</dbReference>
<evidence type="ECO:0000256" key="5">
    <source>
        <dbReference type="ARBA" id="ARBA00022801"/>
    </source>
</evidence>
<evidence type="ECO:0000256" key="8">
    <source>
        <dbReference type="RuleBase" id="RU003476"/>
    </source>
</evidence>
<organism evidence="10 11">
    <name type="scientific">Vibrio quintilis</name>
    <dbReference type="NCBI Taxonomy" id="1117707"/>
    <lineage>
        <taxon>Bacteria</taxon>
        <taxon>Pseudomonadati</taxon>
        <taxon>Pseudomonadota</taxon>
        <taxon>Gammaproteobacteria</taxon>
        <taxon>Vibrionales</taxon>
        <taxon>Vibrionaceae</taxon>
        <taxon>Vibrio</taxon>
    </lineage>
</organism>
<dbReference type="SUPFAM" id="SSF55811">
    <property type="entry name" value="Nudix"/>
    <property type="match status" value="1"/>
</dbReference>
<reference evidence="11" key="1">
    <citation type="submission" date="2016-12" db="EMBL/GenBank/DDBJ databases">
        <authorList>
            <person name="Rodrigo-Torres L."/>
            <person name="Arahal R.D."/>
            <person name="Lucena T."/>
        </authorList>
    </citation>
    <scope>NUCLEOTIDE SEQUENCE [LARGE SCALE GENOMIC DNA]</scope>
</reference>
<comment type="catalytic activity">
    <reaction evidence="1">
        <text>GDP-alpha-D-mannose + H2O = alpha-D-mannose 1-phosphate + GMP + 2 H(+)</text>
        <dbReference type="Rhea" id="RHEA:27978"/>
        <dbReference type="ChEBI" id="CHEBI:15377"/>
        <dbReference type="ChEBI" id="CHEBI:15378"/>
        <dbReference type="ChEBI" id="CHEBI:57527"/>
        <dbReference type="ChEBI" id="CHEBI:58115"/>
        <dbReference type="ChEBI" id="CHEBI:58409"/>
    </reaction>
</comment>
<dbReference type="Proteomes" id="UP000184600">
    <property type="component" value="Unassembled WGS sequence"/>
</dbReference>
<dbReference type="PROSITE" id="PS51462">
    <property type="entry name" value="NUDIX"/>
    <property type="match status" value="1"/>
</dbReference>
<dbReference type="Pfam" id="PF00293">
    <property type="entry name" value="NUDIX"/>
    <property type="match status" value="1"/>
</dbReference>
<protein>
    <recommendedName>
        <fullName evidence="4">GDP-mannose pyrophosphatase</fullName>
    </recommendedName>
    <alternativeName>
        <fullName evidence="6">GDP-mannose hydrolase</fullName>
    </alternativeName>
    <alternativeName>
        <fullName evidence="7">GDPMK</fullName>
    </alternativeName>
</protein>
<keyword evidence="5 8" id="KW-0378">Hydrolase</keyword>
<dbReference type="GO" id="GO:0005829">
    <property type="term" value="C:cytosol"/>
    <property type="evidence" value="ECO:0007669"/>
    <property type="project" value="TreeGrafter"/>
</dbReference>
<dbReference type="RefSeq" id="WP_073580439.1">
    <property type="nucleotide sequence ID" value="NZ_AP024898.1"/>
</dbReference>
<keyword evidence="11" id="KW-1185">Reference proteome</keyword>
<evidence type="ECO:0000256" key="7">
    <source>
        <dbReference type="ARBA" id="ARBA00032272"/>
    </source>
</evidence>
<dbReference type="GO" id="GO:0019693">
    <property type="term" value="P:ribose phosphate metabolic process"/>
    <property type="evidence" value="ECO:0007669"/>
    <property type="project" value="TreeGrafter"/>
</dbReference>
<comment type="similarity">
    <text evidence="3">Belongs to the Nudix hydrolase family. NudK subfamily.</text>
</comment>
<dbReference type="InterPro" id="IPR020476">
    <property type="entry name" value="Nudix_hydrolase"/>
</dbReference>
<sequence>MNRIIHSWKKISLIEQEVTLPTGVKLQHTTITHPGATVILPVTRDNKIIILRQYRPSIQAWLYELPAGTMESGESPLECAQRELAEEAGLAAEQWTELGQITPLAGFCNEVQHLFLAHDLTETDGFQQDEDEVIEVETFSLAALEQKIINNTLTDAKTIACLSRAKLCGFLSA</sequence>
<dbReference type="InterPro" id="IPR000086">
    <property type="entry name" value="NUDIX_hydrolase_dom"/>
</dbReference>
<dbReference type="OrthoDB" id="9806150at2"/>
<evidence type="ECO:0000256" key="3">
    <source>
        <dbReference type="ARBA" id="ARBA00007275"/>
    </source>
</evidence>
<dbReference type="Gene3D" id="3.90.79.10">
    <property type="entry name" value="Nucleoside Triphosphate Pyrophosphohydrolase"/>
    <property type="match status" value="1"/>
</dbReference>
<accession>A0A1M7YS48</accession>
<evidence type="ECO:0000256" key="4">
    <source>
        <dbReference type="ARBA" id="ARBA00016377"/>
    </source>
</evidence>
<comment type="cofactor">
    <cofactor evidence="2">
        <name>Mg(2+)</name>
        <dbReference type="ChEBI" id="CHEBI:18420"/>
    </cofactor>
</comment>